<evidence type="ECO:0000256" key="1">
    <source>
        <dbReference type="SAM" id="MobiDB-lite"/>
    </source>
</evidence>
<dbReference type="EMBL" id="JARKIF010000026">
    <property type="protein sequence ID" value="KAJ7614372.1"/>
    <property type="molecule type" value="Genomic_DNA"/>
</dbReference>
<reference evidence="3" key="1">
    <citation type="submission" date="2023-03" db="EMBL/GenBank/DDBJ databases">
        <title>Massive genome expansion in bonnet fungi (Mycena s.s.) driven by repeated elements and novel gene families across ecological guilds.</title>
        <authorList>
            <consortium name="Lawrence Berkeley National Laboratory"/>
            <person name="Harder C.B."/>
            <person name="Miyauchi S."/>
            <person name="Viragh M."/>
            <person name="Kuo A."/>
            <person name="Thoen E."/>
            <person name="Andreopoulos B."/>
            <person name="Lu D."/>
            <person name="Skrede I."/>
            <person name="Drula E."/>
            <person name="Henrissat B."/>
            <person name="Morin E."/>
            <person name="Kohler A."/>
            <person name="Barry K."/>
            <person name="LaButti K."/>
            <person name="Morin E."/>
            <person name="Salamov A."/>
            <person name="Lipzen A."/>
            <person name="Mereny Z."/>
            <person name="Hegedus B."/>
            <person name="Baldrian P."/>
            <person name="Stursova M."/>
            <person name="Weitz H."/>
            <person name="Taylor A."/>
            <person name="Grigoriev I.V."/>
            <person name="Nagy L.G."/>
            <person name="Martin F."/>
            <person name="Kauserud H."/>
        </authorList>
    </citation>
    <scope>NUCLEOTIDE SEQUENCE</scope>
    <source>
        <strain evidence="3">9284</strain>
    </source>
</reference>
<name>A0AAD7B900_9AGAR</name>
<gene>
    <name evidence="3" type="ORF">FB45DRAFT_1110058</name>
</gene>
<keyword evidence="2" id="KW-0732">Signal</keyword>
<accession>A0AAD7B900</accession>
<organism evidence="3 4">
    <name type="scientific">Roridomyces roridus</name>
    <dbReference type="NCBI Taxonomy" id="1738132"/>
    <lineage>
        <taxon>Eukaryota</taxon>
        <taxon>Fungi</taxon>
        <taxon>Dikarya</taxon>
        <taxon>Basidiomycota</taxon>
        <taxon>Agaricomycotina</taxon>
        <taxon>Agaricomycetes</taxon>
        <taxon>Agaricomycetidae</taxon>
        <taxon>Agaricales</taxon>
        <taxon>Marasmiineae</taxon>
        <taxon>Mycenaceae</taxon>
        <taxon>Roridomyces</taxon>
    </lineage>
</organism>
<feature type="region of interest" description="Disordered" evidence="1">
    <location>
        <begin position="73"/>
        <end position="108"/>
    </location>
</feature>
<comment type="caution">
    <text evidence="3">The sequence shown here is derived from an EMBL/GenBank/DDBJ whole genome shotgun (WGS) entry which is preliminary data.</text>
</comment>
<feature type="signal peptide" evidence="2">
    <location>
        <begin position="1"/>
        <end position="21"/>
    </location>
</feature>
<evidence type="ECO:0000313" key="3">
    <source>
        <dbReference type="EMBL" id="KAJ7614372.1"/>
    </source>
</evidence>
<protein>
    <submittedName>
        <fullName evidence="3">Uncharacterized protein</fullName>
    </submittedName>
</protein>
<sequence>MPGNIGAVSFSWSMLWSGLCGESLPVTRSAPSPRDGEADSAEIAYSELAILTPESAPRTWEASLSIRPLVTPRQRPLSVPPSGTLAARLSSVSTPDKDVSASEPSTQSRTMLLPARNLREIKINGNATKTRRPSRVGTEPRKTNTGRYWIPYSSVAEKGFCGREMAGLPPKSRDQCRCCGTDLVSEWKSRLHPALISSIRNYTRAITKPDLWSYADPAIPLMQAKVTDRGTDVRFFFRVGRRDYDATLCFHALRSG</sequence>
<evidence type="ECO:0000313" key="4">
    <source>
        <dbReference type="Proteomes" id="UP001221142"/>
    </source>
</evidence>
<proteinExistence type="predicted"/>
<dbReference type="Proteomes" id="UP001221142">
    <property type="component" value="Unassembled WGS sequence"/>
</dbReference>
<feature type="chain" id="PRO_5042261257" evidence="2">
    <location>
        <begin position="22"/>
        <end position="256"/>
    </location>
</feature>
<keyword evidence="4" id="KW-1185">Reference proteome</keyword>
<dbReference type="AlphaFoldDB" id="A0AAD7B900"/>
<evidence type="ECO:0000256" key="2">
    <source>
        <dbReference type="SAM" id="SignalP"/>
    </source>
</evidence>